<dbReference type="GO" id="GO:0005739">
    <property type="term" value="C:mitochondrion"/>
    <property type="evidence" value="ECO:0007669"/>
    <property type="project" value="GOC"/>
</dbReference>
<dbReference type="InterPro" id="IPR035195">
    <property type="entry name" value="Emr1"/>
</dbReference>
<keyword evidence="2" id="KW-1133">Transmembrane helix</keyword>
<protein>
    <submittedName>
        <fullName evidence="3">Uncharacterized protein</fullName>
    </submittedName>
</protein>
<sequence>MQPKSAHPIPSHPIPSSHARPVPSPAPPHHLMALPNLRHIFASSRTSDEERQLSRTTFYKFAAFVGSCVVISLLASRGAATAAGHHR</sequence>
<dbReference type="Proteomes" id="UP000620104">
    <property type="component" value="Unassembled WGS sequence"/>
</dbReference>
<keyword evidence="4" id="KW-1185">Reference proteome</keyword>
<feature type="transmembrane region" description="Helical" evidence="2">
    <location>
        <begin position="61"/>
        <end position="80"/>
    </location>
</feature>
<dbReference type="OrthoDB" id="2122015at2759"/>
<evidence type="ECO:0000313" key="3">
    <source>
        <dbReference type="EMBL" id="GHJ86089.1"/>
    </source>
</evidence>
<keyword evidence="2" id="KW-0472">Membrane</keyword>
<gene>
    <name evidence="3" type="ORF">NliqN6_2491</name>
</gene>
<evidence type="ECO:0000256" key="1">
    <source>
        <dbReference type="SAM" id="MobiDB-lite"/>
    </source>
</evidence>
<feature type="compositionally biased region" description="Low complexity" evidence="1">
    <location>
        <begin position="1"/>
        <end position="19"/>
    </location>
</feature>
<feature type="region of interest" description="Disordered" evidence="1">
    <location>
        <begin position="1"/>
        <end position="29"/>
    </location>
</feature>
<keyword evidence="2" id="KW-0812">Transmembrane</keyword>
<accession>A0A8H3TTU2</accession>
<dbReference type="AlphaFoldDB" id="A0A8H3TTU2"/>
<dbReference type="Pfam" id="PF17237">
    <property type="entry name" value="Emr1"/>
    <property type="match status" value="1"/>
</dbReference>
<evidence type="ECO:0000313" key="4">
    <source>
        <dbReference type="Proteomes" id="UP000620104"/>
    </source>
</evidence>
<name>A0A8H3TTU2_9TREE</name>
<dbReference type="GO" id="GO:0007008">
    <property type="term" value="P:outer mitochondrial membrane organization"/>
    <property type="evidence" value="ECO:0007669"/>
    <property type="project" value="InterPro"/>
</dbReference>
<organism evidence="3 4">
    <name type="scientific">Naganishia liquefaciens</name>
    <dbReference type="NCBI Taxonomy" id="104408"/>
    <lineage>
        <taxon>Eukaryota</taxon>
        <taxon>Fungi</taxon>
        <taxon>Dikarya</taxon>
        <taxon>Basidiomycota</taxon>
        <taxon>Agaricomycotina</taxon>
        <taxon>Tremellomycetes</taxon>
        <taxon>Filobasidiales</taxon>
        <taxon>Filobasidiaceae</taxon>
        <taxon>Naganishia</taxon>
    </lineage>
</organism>
<dbReference type="EMBL" id="BLZA01000017">
    <property type="protein sequence ID" value="GHJ86089.1"/>
    <property type="molecule type" value="Genomic_DNA"/>
</dbReference>
<proteinExistence type="predicted"/>
<evidence type="ECO:0000256" key="2">
    <source>
        <dbReference type="SAM" id="Phobius"/>
    </source>
</evidence>
<reference evidence="3" key="1">
    <citation type="submission" date="2020-07" db="EMBL/GenBank/DDBJ databases">
        <title>Draft Genome Sequence of a Deep-Sea Yeast, Naganishia (Cryptococcus) liquefaciens strain N6.</title>
        <authorList>
            <person name="Han Y.W."/>
            <person name="Kajitani R."/>
            <person name="Morimoto H."/>
            <person name="Parhat M."/>
            <person name="Tsubouchi H."/>
            <person name="Bakenova O."/>
            <person name="Ogata M."/>
            <person name="Argunhan B."/>
            <person name="Aoki R."/>
            <person name="Kajiwara S."/>
            <person name="Itoh T."/>
            <person name="Iwasaki H."/>
        </authorList>
    </citation>
    <scope>NUCLEOTIDE SEQUENCE</scope>
    <source>
        <strain evidence="3">N6</strain>
    </source>
</reference>
<comment type="caution">
    <text evidence="3">The sequence shown here is derived from an EMBL/GenBank/DDBJ whole genome shotgun (WGS) entry which is preliminary data.</text>
</comment>